<dbReference type="STRING" id="479433.Caci_5645"/>
<evidence type="ECO:0000256" key="5">
    <source>
        <dbReference type="SAM" id="Phobius"/>
    </source>
</evidence>
<dbReference type="KEGG" id="cai:Caci_5645"/>
<dbReference type="OrthoDB" id="9810350at2"/>
<dbReference type="AlphaFoldDB" id="C7QC56"/>
<organism evidence="6 7">
    <name type="scientific">Catenulispora acidiphila (strain DSM 44928 / JCM 14897 / NBRC 102108 / NRRL B-24433 / ID139908)</name>
    <dbReference type="NCBI Taxonomy" id="479433"/>
    <lineage>
        <taxon>Bacteria</taxon>
        <taxon>Bacillati</taxon>
        <taxon>Actinomycetota</taxon>
        <taxon>Actinomycetes</taxon>
        <taxon>Catenulisporales</taxon>
        <taxon>Catenulisporaceae</taxon>
        <taxon>Catenulispora</taxon>
    </lineage>
</organism>
<accession>C7QC56</accession>
<comment type="subcellular location">
    <subcellularLocation>
        <location evidence="1">Membrane</location>
        <topology evidence="1">Multi-pass membrane protein</topology>
    </subcellularLocation>
</comment>
<keyword evidence="7" id="KW-1185">Reference proteome</keyword>
<evidence type="ECO:0000256" key="2">
    <source>
        <dbReference type="ARBA" id="ARBA00022692"/>
    </source>
</evidence>
<feature type="transmembrane region" description="Helical" evidence="5">
    <location>
        <begin position="64"/>
        <end position="89"/>
    </location>
</feature>
<keyword evidence="4 5" id="KW-0472">Membrane</keyword>
<dbReference type="InParanoid" id="C7QC56"/>
<keyword evidence="3 5" id="KW-1133">Transmembrane helix</keyword>
<feature type="transmembrane region" description="Helical" evidence="5">
    <location>
        <begin position="12"/>
        <end position="44"/>
    </location>
</feature>
<dbReference type="PANTHER" id="PTHR30266:SF2">
    <property type="entry name" value="LARGE-CONDUCTANCE MECHANOSENSITIVE CHANNEL"/>
    <property type="match status" value="1"/>
</dbReference>
<evidence type="ECO:0000256" key="1">
    <source>
        <dbReference type="ARBA" id="ARBA00004141"/>
    </source>
</evidence>
<dbReference type="PANTHER" id="PTHR30266">
    <property type="entry name" value="MECHANOSENSITIVE CHANNEL MSCL"/>
    <property type="match status" value="1"/>
</dbReference>
<dbReference type="Proteomes" id="UP000000851">
    <property type="component" value="Chromosome"/>
</dbReference>
<evidence type="ECO:0000256" key="4">
    <source>
        <dbReference type="ARBA" id="ARBA00023136"/>
    </source>
</evidence>
<dbReference type="GO" id="GO:0016020">
    <property type="term" value="C:membrane"/>
    <property type="evidence" value="ECO:0007669"/>
    <property type="project" value="UniProtKB-SubCell"/>
</dbReference>
<gene>
    <name evidence="6" type="ordered locus">Caci_5645</name>
</gene>
<sequence length="174" mass="18560" precursor="true">MNGFVKFVVRGNVIGLAVGVVIGAAFAAMVTSFTTAFLTPLIGWATGGIGDYSKKVFTLGKTPFPYGTFVNAGISFLLTAATLYFLIVLPVNKLTEELNPHHDLSHAKRSCPECLQQIPARARRCSYCTSTVAPILDEDSPDLTDELPGEIALRSALPEMRFGEPAAAAEAKPV</sequence>
<protein>
    <submittedName>
        <fullName evidence="6">Large conductance mechanosensitive channel protein</fullName>
    </submittedName>
</protein>
<dbReference type="EMBL" id="CP001700">
    <property type="protein sequence ID" value="ACU74504.1"/>
    <property type="molecule type" value="Genomic_DNA"/>
</dbReference>
<evidence type="ECO:0000313" key="7">
    <source>
        <dbReference type="Proteomes" id="UP000000851"/>
    </source>
</evidence>
<proteinExistence type="predicted"/>
<dbReference type="GO" id="GO:0008381">
    <property type="term" value="F:mechanosensitive monoatomic ion channel activity"/>
    <property type="evidence" value="ECO:0007669"/>
    <property type="project" value="TreeGrafter"/>
</dbReference>
<dbReference type="RefSeq" id="WP_015794233.1">
    <property type="nucleotide sequence ID" value="NC_013131.1"/>
</dbReference>
<dbReference type="eggNOG" id="COG1970">
    <property type="taxonomic scope" value="Bacteria"/>
</dbReference>
<dbReference type="HOGENOM" id="CLU_095787_2_3_11"/>
<keyword evidence="2 5" id="KW-0812">Transmembrane</keyword>
<dbReference type="InterPro" id="IPR036019">
    <property type="entry name" value="MscL_channel"/>
</dbReference>
<reference evidence="6 7" key="1">
    <citation type="journal article" date="2009" name="Stand. Genomic Sci.">
        <title>Complete genome sequence of Catenulispora acidiphila type strain (ID 139908).</title>
        <authorList>
            <person name="Copeland A."/>
            <person name="Lapidus A."/>
            <person name="Glavina Del Rio T."/>
            <person name="Nolan M."/>
            <person name="Lucas S."/>
            <person name="Chen F."/>
            <person name="Tice H."/>
            <person name="Cheng J.F."/>
            <person name="Bruce D."/>
            <person name="Goodwin L."/>
            <person name="Pitluck S."/>
            <person name="Mikhailova N."/>
            <person name="Pati A."/>
            <person name="Ivanova N."/>
            <person name="Mavromatis K."/>
            <person name="Chen A."/>
            <person name="Palaniappan K."/>
            <person name="Chain P."/>
            <person name="Land M."/>
            <person name="Hauser L."/>
            <person name="Chang Y.J."/>
            <person name="Jeffries C.D."/>
            <person name="Chertkov O."/>
            <person name="Brettin T."/>
            <person name="Detter J.C."/>
            <person name="Han C."/>
            <person name="Ali Z."/>
            <person name="Tindall B.J."/>
            <person name="Goker M."/>
            <person name="Bristow J."/>
            <person name="Eisen J.A."/>
            <person name="Markowitz V."/>
            <person name="Hugenholtz P."/>
            <person name="Kyrpides N.C."/>
            <person name="Klenk H.P."/>
        </authorList>
    </citation>
    <scope>NUCLEOTIDE SEQUENCE [LARGE SCALE GENOMIC DNA]</scope>
    <source>
        <strain evidence="7">DSM 44928 / JCM 14897 / NBRC 102108 / NRRL B-24433 / ID139908</strain>
    </source>
</reference>
<evidence type="ECO:0000256" key="3">
    <source>
        <dbReference type="ARBA" id="ARBA00022989"/>
    </source>
</evidence>
<dbReference type="InterPro" id="IPR037673">
    <property type="entry name" value="MSC/AndL"/>
</dbReference>
<dbReference type="Pfam" id="PF01741">
    <property type="entry name" value="MscL"/>
    <property type="match status" value="1"/>
</dbReference>
<name>C7QC56_CATAD</name>
<dbReference type="Gene3D" id="1.10.1200.120">
    <property type="entry name" value="Large-conductance mechanosensitive channel, MscL, domain 1"/>
    <property type="match status" value="1"/>
</dbReference>
<evidence type="ECO:0000313" key="6">
    <source>
        <dbReference type="EMBL" id="ACU74504.1"/>
    </source>
</evidence>
<dbReference type="SUPFAM" id="SSF81330">
    <property type="entry name" value="Gated mechanosensitive channel"/>
    <property type="match status" value="1"/>
</dbReference>